<comment type="caution">
    <text evidence="10">The sequence shown here is derived from an EMBL/GenBank/DDBJ whole genome shotgun (WGS) entry which is preliminary data.</text>
</comment>
<dbReference type="InterPro" id="IPR000760">
    <property type="entry name" value="Inositol_monophosphatase-like"/>
</dbReference>
<dbReference type="PANTHER" id="PTHR20854">
    <property type="entry name" value="INOSITOL MONOPHOSPHATASE"/>
    <property type="match status" value="1"/>
</dbReference>
<keyword evidence="6" id="KW-0805">Transcription regulation</keyword>
<protein>
    <recommendedName>
        <fullName evidence="9">Inositol-1-monophosphatase</fullName>
        <ecNumber evidence="9">3.1.3.25</ecNumber>
    </recommendedName>
</protein>
<dbReference type="RefSeq" id="WP_077243912.1">
    <property type="nucleotide sequence ID" value="NZ_MUZR01000013.1"/>
</dbReference>
<dbReference type="STRING" id="252474.B1A74_04665"/>
<dbReference type="PROSITE" id="PS00630">
    <property type="entry name" value="IMP_2"/>
    <property type="match status" value="1"/>
</dbReference>
<keyword evidence="6" id="KW-0804">Transcription</keyword>
<dbReference type="AlphaFoldDB" id="A0A1V2ZZS9"/>
<dbReference type="Gene3D" id="3.40.190.80">
    <property type="match status" value="1"/>
</dbReference>
<dbReference type="GO" id="GO:0031564">
    <property type="term" value="P:transcription antitermination"/>
    <property type="evidence" value="ECO:0007669"/>
    <property type="project" value="UniProtKB-KW"/>
</dbReference>
<evidence type="ECO:0000313" key="11">
    <source>
        <dbReference type="Proteomes" id="UP000189177"/>
    </source>
</evidence>
<dbReference type="Gene3D" id="3.30.540.10">
    <property type="entry name" value="Fructose-1,6-Bisphosphatase, subunit A, domain 1"/>
    <property type="match status" value="1"/>
</dbReference>
<feature type="binding site" evidence="8">
    <location>
        <position position="88"/>
    </location>
    <ligand>
        <name>Mg(2+)</name>
        <dbReference type="ChEBI" id="CHEBI:18420"/>
        <label>1</label>
        <note>catalytic</note>
    </ligand>
</feature>
<name>A0A1V2ZZS9_9GAMM</name>
<dbReference type="InterPro" id="IPR020583">
    <property type="entry name" value="Inositol_monoP_metal-BS"/>
</dbReference>
<evidence type="ECO:0000256" key="5">
    <source>
        <dbReference type="ARBA" id="ARBA00022801"/>
    </source>
</evidence>
<dbReference type="PRINTS" id="PR00377">
    <property type="entry name" value="IMPHPHTASES"/>
</dbReference>
<dbReference type="InterPro" id="IPR022337">
    <property type="entry name" value="Inositol_monophosphatase_SuhB"/>
</dbReference>
<keyword evidence="11" id="KW-1185">Reference proteome</keyword>
<comment type="similarity">
    <text evidence="3 9">Belongs to the inositol monophosphatase superfamily.</text>
</comment>
<feature type="binding site" evidence="8">
    <location>
        <position position="67"/>
    </location>
    <ligand>
        <name>Mg(2+)</name>
        <dbReference type="ChEBI" id="CHEBI:18420"/>
        <label>1</label>
        <note>catalytic</note>
    </ligand>
</feature>
<evidence type="ECO:0000256" key="6">
    <source>
        <dbReference type="ARBA" id="ARBA00022814"/>
    </source>
</evidence>
<feature type="binding site" evidence="8">
    <location>
        <position position="87"/>
    </location>
    <ligand>
        <name>Mg(2+)</name>
        <dbReference type="ChEBI" id="CHEBI:18420"/>
        <label>1</label>
        <note>catalytic</note>
    </ligand>
</feature>
<dbReference type="EMBL" id="MUZR01000013">
    <property type="protein sequence ID" value="OOC10579.1"/>
    <property type="molecule type" value="Genomic_DNA"/>
</dbReference>
<dbReference type="EC" id="3.1.3.25" evidence="9"/>
<dbReference type="PRINTS" id="PR01959">
    <property type="entry name" value="SBIMPHPHTASE"/>
</dbReference>
<comment type="cofactor">
    <cofactor evidence="2 8 9">
        <name>Mg(2+)</name>
        <dbReference type="ChEBI" id="CHEBI:18420"/>
    </cofactor>
</comment>
<dbReference type="Pfam" id="PF00459">
    <property type="entry name" value="Inositol_P"/>
    <property type="match status" value="1"/>
</dbReference>
<evidence type="ECO:0000256" key="3">
    <source>
        <dbReference type="ARBA" id="ARBA00009759"/>
    </source>
</evidence>
<keyword evidence="5 9" id="KW-0378">Hydrolase</keyword>
<dbReference type="CDD" id="cd01639">
    <property type="entry name" value="IMPase"/>
    <property type="match status" value="1"/>
</dbReference>
<evidence type="ECO:0000313" key="10">
    <source>
        <dbReference type="EMBL" id="OOC10579.1"/>
    </source>
</evidence>
<dbReference type="GO" id="GO:0008934">
    <property type="term" value="F:inositol monophosphate 1-phosphatase activity"/>
    <property type="evidence" value="ECO:0007669"/>
    <property type="project" value="InterPro"/>
</dbReference>
<sequence>MHPMLNTAVSAARAAGRITTRAWGRPDRVNTREKARNDWVSDVDVNAEQAIVQTLKKAYPDHAILAEEGGNQPGATGAEHEWIIDPLDGTTNYLREIPQYAVSIALRQKGRLEHAVVYDPIKEELFTATRGGGAFLNNRRIRVGQRKDLTGALLGTGIPFREGQDLERYLRTLRHMIPGTAGIRRPGSAALDLAWVACGRFDGFWEMGLQPWDMAAGLLLVQEAGGLTSDWQGGNEIFRKGDVVAGNPKVLKTMLQRLHAAEVEGRKTGSPHGEG</sequence>
<evidence type="ECO:0000256" key="8">
    <source>
        <dbReference type="PIRSR" id="PIRSR600760-2"/>
    </source>
</evidence>
<dbReference type="SUPFAM" id="SSF56655">
    <property type="entry name" value="Carbohydrate phosphatase"/>
    <property type="match status" value="1"/>
</dbReference>
<dbReference type="OrthoDB" id="9785695at2"/>
<dbReference type="GO" id="GO:0006020">
    <property type="term" value="P:inositol metabolic process"/>
    <property type="evidence" value="ECO:0007669"/>
    <property type="project" value="TreeGrafter"/>
</dbReference>
<dbReference type="GO" id="GO:0046872">
    <property type="term" value="F:metal ion binding"/>
    <property type="evidence" value="ECO:0007669"/>
    <property type="project" value="UniProtKB-KW"/>
</dbReference>
<feature type="binding site" evidence="8">
    <location>
        <position position="213"/>
    </location>
    <ligand>
        <name>Mg(2+)</name>
        <dbReference type="ChEBI" id="CHEBI:18420"/>
        <label>1</label>
        <note>catalytic</note>
    </ligand>
</feature>
<dbReference type="InterPro" id="IPR033942">
    <property type="entry name" value="IMPase"/>
</dbReference>
<dbReference type="GO" id="GO:0007165">
    <property type="term" value="P:signal transduction"/>
    <property type="evidence" value="ECO:0007669"/>
    <property type="project" value="TreeGrafter"/>
</dbReference>
<evidence type="ECO:0000256" key="1">
    <source>
        <dbReference type="ARBA" id="ARBA00001033"/>
    </source>
</evidence>
<dbReference type="PANTHER" id="PTHR20854:SF4">
    <property type="entry name" value="INOSITOL-1-MONOPHOSPHATASE-RELATED"/>
    <property type="match status" value="1"/>
</dbReference>
<evidence type="ECO:0000256" key="2">
    <source>
        <dbReference type="ARBA" id="ARBA00001946"/>
    </source>
</evidence>
<keyword evidence="7 8" id="KW-0460">Magnesium</keyword>
<dbReference type="GO" id="GO:0046854">
    <property type="term" value="P:phosphatidylinositol phosphate biosynthetic process"/>
    <property type="evidence" value="ECO:0007669"/>
    <property type="project" value="InterPro"/>
</dbReference>
<evidence type="ECO:0000256" key="9">
    <source>
        <dbReference type="RuleBase" id="RU364068"/>
    </source>
</evidence>
<comment type="catalytic activity">
    <reaction evidence="1 9">
        <text>a myo-inositol phosphate + H2O = myo-inositol + phosphate</text>
        <dbReference type="Rhea" id="RHEA:24056"/>
        <dbReference type="ChEBI" id="CHEBI:15377"/>
        <dbReference type="ChEBI" id="CHEBI:17268"/>
        <dbReference type="ChEBI" id="CHEBI:43474"/>
        <dbReference type="ChEBI" id="CHEBI:84139"/>
        <dbReference type="EC" id="3.1.3.25"/>
    </reaction>
</comment>
<dbReference type="PROSITE" id="PS00629">
    <property type="entry name" value="IMP_1"/>
    <property type="match status" value="1"/>
</dbReference>
<reference evidence="10 11" key="1">
    <citation type="submission" date="2017-02" db="EMBL/GenBank/DDBJ databases">
        <title>Genomic diversity within the haloalkaliphilic genus Thioalkalivibrio.</title>
        <authorList>
            <person name="Ahn A.-C."/>
            <person name="Meier-Kolthoff J."/>
            <person name="Overmars L."/>
            <person name="Richter M."/>
            <person name="Woyke T."/>
            <person name="Sorokin D.Y."/>
            <person name="Muyzer G."/>
        </authorList>
    </citation>
    <scope>NUCLEOTIDE SEQUENCE [LARGE SCALE GENOMIC DNA]</scope>
    <source>
        <strain evidence="10 11">HL17</strain>
    </source>
</reference>
<accession>A0A1V2ZZS9</accession>
<gene>
    <name evidence="10" type="ORF">B1A74_04665</name>
</gene>
<organism evidence="10 11">
    <name type="scientific">Thioalkalivibrio halophilus</name>
    <dbReference type="NCBI Taxonomy" id="252474"/>
    <lineage>
        <taxon>Bacteria</taxon>
        <taxon>Pseudomonadati</taxon>
        <taxon>Pseudomonadota</taxon>
        <taxon>Gammaproteobacteria</taxon>
        <taxon>Chromatiales</taxon>
        <taxon>Ectothiorhodospiraceae</taxon>
        <taxon>Thioalkalivibrio</taxon>
    </lineage>
</organism>
<evidence type="ECO:0000256" key="4">
    <source>
        <dbReference type="ARBA" id="ARBA00022723"/>
    </source>
</evidence>
<proteinExistence type="inferred from homology"/>
<feature type="binding site" evidence="8">
    <location>
        <position position="85"/>
    </location>
    <ligand>
        <name>Mg(2+)</name>
        <dbReference type="ChEBI" id="CHEBI:18420"/>
        <label>1</label>
        <note>catalytic</note>
    </ligand>
</feature>
<keyword evidence="6" id="KW-0889">Transcription antitermination</keyword>
<dbReference type="InterPro" id="IPR020550">
    <property type="entry name" value="Inositol_monophosphatase_CS"/>
</dbReference>
<dbReference type="Proteomes" id="UP000189177">
    <property type="component" value="Unassembled WGS sequence"/>
</dbReference>
<dbReference type="FunFam" id="3.30.540.10:FF:000003">
    <property type="entry name" value="Inositol-1-monophosphatase"/>
    <property type="match status" value="1"/>
</dbReference>
<evidence type="ECO:0000256" key="7">
    <source>
        <dbReference type="ARBA" id="ARBA00022842"/>
    </source>
</evidence>
<keyword evidence="4 8" id="KW-0479">Metal-binding</keyword>